<name>A0A1F6GZ25_9PROT</name>
<dbReference type="AlphaFoldDB" id="A0A1F6GZ25"/>
<sequence length="91" mass="10354">MFETIQNSWFLWVCSAGMLVFILRFLGKNRRTEVQPGMATKSDQFSMRTVFLSFRSGEASLFFTVLSILFCCFLLSISVAREIATAVGFTF</sequence>
<feature type="transmembrane region" description="Helical" evidence="1">
    <location>
        <begin position="61"/>
        <end position="80"/>
    </location>
</feature>
<accession>A0A1F6GZ25</accession>
<keyword evidence="1" id="KW-0472">Membrane</keyword>
<proteinExistence type="predicted"/>
<gene>
    <name evidence="2" type="ORF">A2557_02235</name>
</gene>
<evidence type="ECO:0000256" key="1">
    <source>
        <dbReference type="SAM" id="Phobius"/>
    </source>
</evidence>
<protein>
    <submittedName>
        <fullName evidence="2">Uncharacterized protein</fullName>
    </submittedName>
</protein>
<keyword evidence="1" id="KW-0812">Transmembrane</keyword>
<dbReference type="EMBL" id="MFNF01000017">
    <property type="protein sequence ID" value="OGH03322.1"/>
    <property type="molecule type" value="Genomic_DNA"/>
</dbReference>
<comment type="caution">
    <text evidence="2">The sequence shown here is derived from an EMBL/GenBank/DDBJ whole genome shotgun (WGS) entry which is preliminary data.</text>
</comment>
<evidence type="ECO:0000313" key="2">
    <source>
        <dbReference type="EMBL" id="OGH03322.1"/>
    </source>
</evidence>
<reference evidence="2 3" key="1">
    <citation type="journal article" date="2016" name="Nat. Commun.">
        <title>Thousands of microbial genomes shed light on interconnected biogeochemical processes in an aquifer system.</title>
        <authorList>
            <person name="Anantharaman K."/>
            <person name="Brown C.T."/>
            <person name="Hug L.A."/>
            <person name="Sharon I."/>
            <person name="Castelle C.J."/>
            <person name="Probst A.J."/>
            <person name="Thomas B.C."/>
            <person name="Singh A."/>
            <person name="Wilkins M.J."/>
            <person name="Karaoz U."/>
            <person name="Brodie E.L."/>
            <person name="Williams K.H."/>
            <person name="Hubbard S.S."/>
            <person name="Banfield J.F."/>
        </authorList>
    </citation>
    <scope>NUCLEOTIDE SEQUENCE [LARGE SCALE GENOMIC DNA]</scope>
</reference>
<organism evidence="2 3">
    <name type="scientific">Candidatus Lambdaproteobacteria bacterium RIFOXYD2_FULL_56_26</name>
    <dbReference type="NCBI Taxonomy" id="1817773"/>
    <lineage>
        <taxon>Bacteria</taxon>
        <taxon>Pseudomonadati</taxon>
        <taxon>Pseudomonadota</taxon>
        <taxon>Candidatus Lambdaproteobacteria</taxon>
    </lineage>
</organism>
<keyword evidence="1" id="KW-1133">Transmembrane helix</keyword>
<dbReference type="Proteomes" id="UP000177583">
    <property type="component" value="Unassembled WGS sequence"/>
</dbReference>
<evidence type="ECO:0000313" key="3">
    <source>
        <dbReference type="Proteomes" id="UP000177583"/>
    </source>
</evidence>
<feature type="transmembrane region" description="Helical" evidence="1">
    <location>
        <begin position="6"/>
        <end position="26"/>
    </location>
</feature>